<dbReference type="PANTHER" id="PTHR30483">
    <property type="entry name" value="LEUCINE-SPECIFIC-BINDING PROTEIN"/>
    <property type="match status" value="1"/>
</dbReference>
<dbReference type="Proteomes" id="UP000316798">
    <property type="component" value="Chromosome"/>
</dbReference>
<name>A0A515DH46_9BURK</name>
<dbReference type="InterPro" id="IPR028081">
    <property type="entry name" value="Leu-bd"/>
</dbReference>
<dbReference type="SUPFAM" id="SSF53822">
    <property type="entry name" value="Periplasmic binding protein-like I"/>
    <property type="match status" value="1"/>
</dbReference>
<organism evidence="4 5">
    <name type="scientific">Rhodoferax sediminis</name>
    <dbReference type="NCBI Taxonomy" id="2509614"/>
    <lineage>
        <taxon>Bacteria</taxon>
        <taxon>Pseudomonadati</taxon>
        <taxon>Pseudomonadota</taxon>
        <taxon>Betaproteobacteria</taxon>
        <taxon>Burkholderiales</taxon>
        <taxon>Comamonadaceae</taxon>
        <taxon>Rhodoferax</taxon>
    </lineage>
</organism>
<reference evidence="4 5" key="1">
    <citation type="submission" date="2019-01" db="EMBL/GenBank/DDBJ databases">
        <title>Genomic insights into a novel species Rhodoferax sp.</title>
        <authorList>
            <person name="Jin L."/>
        </authorList>
    </citation>
    <scope>NUCLEOTIDE SEQUENCE [LARGE SCALE GENOMIC DNA]</scope>
    <source>
        <strain evidence="4 5">CHu59-6-5</strain>
    </source>
</reference>
<dbReference type="CDD" id="cd19987">
    <property type="entry name" value="PBP1_SBP-like"/>
    <property type="match status" value="1"/>
</dbReference>
<keyword evidence="5" id="KW-1185">Reference proteome</keyword>
<dbReference type="InterPro" id="IPR028082">
    <property type="entry name" value="Peripla_BP_I"/>
</dbReference>
<dbReference type="AlphaFoldDB" id="A0A515DH46"/>
<dbReference type="EMBL" id="CP035503">
    <property type="protein sequence ID" value="QDL39724.1"/>
    <property type="molecule type" value="Genomic_DNA"/>
</dbReference>
<dbReference type="InterPro" id="IPR006311">
    <property type="entry name" value="TAT_signal"/>
</dbReference>
<accession>A0A515DH46</accession>
<dbReference type="Pfam" id="PF13458">
    <property type="entry name" value="Peripla_BP_6"/>
    <property type="match status" value="1"/>
</dbReference>
<dbReference type="PROSITE" id="PS51318">
    <property type="entry name" value="TAT"/>
    <property type="match status" value="1"/>
</dbReference>
<proteinExistence type="inferred from homology"/>
<evidence type="ECO:0000259" key="3">
    <source>
        <dbReference type="Pfam" id="PF13458"/>
    </source>
</evidence>
<evidence type="ECO:0000256" key="1">
    <source>
        <dbReference type="ARBA" id="ARBA00010062"/>
    </source>
</evidence>
<evidence type="ECO:0000313" key="5">
    <source>
        <dbReference type="Proteomes" id="UP000316798"/>
    </source>
</evidence>
<evidence type="ECO:0000313" key="4">
    <source>
        <dbReference type="EMBL" id="QDL39724.1"/>
    </source>
</evidence>
<dbReference type="InterPro" id="IPR051010">
    <property type="entry name" value="BCAA_transport"/>
</dbReference>
<dbReference type="Gene3D" id="3.40.50.2300">
    <property type="match status" value="2"/>
</dbReference>
<sequence>MSKFKLTNEATSAISRRDALHRSAGVAGATLLASFGGIQWAYAEDKPAMGTWPAGSQGDTVFIGAAVPLTGTYAVQGADELKGMELAVEHMNTNHELMKKFAPKVNNGLLGKKVKLLSADSVAKPNQALQVEQTFIGQNKIIMMTGSTSSAVAVALNKFAEREKILYLAGISGSNDTTGKDCVRYGFRQNFYGETAANAIGPVLVKKFGKNRKAAFMTPDYTYGHTTTKSVNDYLVKNAGWTMVTNQVSPLGTQDFSQYLTNIANSGAEFLINVNWGRDAVLSTQQAKQFGLLPKMTLVIPYQIPFLAKEVGPDITAGVLAATDFWWTLEDKYPLAKLFVESFHKKYGYRPEWGAQNSYVSFAQWARMVTEAGSFYPPDVIKQYEKGETIPSLLGDVHYRPQDHQCIRPVVIVRGKAKKDMKNDEDFWEVIEIVPGEKVTQPADAFGCKLGDYT</sequence>
<dbReference type="KEGG" id="rhf:EUB48_09105"/>
<protein>
    <submittedName>
        <fullName evidence="4">ABC transporter substrate-binding protein</fullName>
    </submittedName>
</protein>
<dbReference type="OrthoDB" id="8766630at2"/>
<evidence type="ECO:0000256" key="2">
    <source>
        <dbReference type="ARBA" id="ARBA00022729"/>
    </source>
</evidence>
<keyword evidence="2" id="KW-0732">Signal</keyword>
<feature type="domain" description="Leucine-binding protein" evidence="3">
    <location>
        <begin position="60"/>
        <end position="418"/>
    </location>
</feature>
<gene>
    <name evidence="4" type="ORF">EUB48_09105</name>
</gene>
<comment type="similarity">
    <text evidence="1">Belongs to the leucine-binding protein family.</text>
</comment>
<dbReference type="PANTHER" id="PTHR30483:SF6">
    <property type="entry name" value="PERIPLASMIC BINDING PROTEIN OF ABC TRANSPORTER FOR NATURAL AMINO ACIDS"/>
    <property type="match status" value="1"/>
</dbReference>